<dbReference type="HAMAP" id="MF_00588">
    <property type="entry name" value="GatE"/>
    <property type="match status" value="1"/>
</dbReference>
<dbReference type="AlphaFoldDB" id="A0A128A5M4"/>
<dbReference type="InterPro" id="IPR017959">
    <property type="entry name" value="Asn/Gln-tRNA_amidoTrfase_suB/E"/>
</dbReference>
<dbReference type="Proteomes" id="UP000196239">
    <property type="component" value="Chromosome 1"/>
</dbReference>
<dbReference type="GO" id="GO:0005737">
    <property type="term" value="C:cytoplasm"/>
    <property type="evidence" value="ECO:0007669"/>
    <property type="project" value="InterPro"/>
</dbReference>
<dbReference type="Gene3D" id="3.30.1360.30">
    <property type="entry name" value="GAD-like domain"/>
    <property type="match status" value="1"/>
</dbReference>
<comment type="catalytic activity">
    <reaction evidence="5 6">
        <text>L-glutamyl-tRNA(Gln) + L-glutamine + ATP + H2O = L-glutaminyl-tRNA(Gln) + L-glutamate + ADP + phosphate + H(+)</text>
        <dbReference type="Rhea" id="RHEA:17521"/>
        <dbReference type="Rhea" id="RHEA-COMP:9681"/>
        <dbReference type="Rhea" id="RHEA-COMP:9684"/>
        <dbReference type="ChEBI" id="CHEBI:15377"/>
        <dbReference type="ChEBI" id="CHEBI:15378"/>
        <dbReference type="ChEBI" id="CHEBI:29985"/>
        <dbReference type="ChEBI" id="CHEBI:30616"/>
        <dbReference type="ChEBI" id="CHEBI:43474"/>
        <dbReference type="ChEBI" id="CHEBI:58359"/>
        <dbReference type="ChEBI" id="CHEBI:78520"/>
        <dbReference type="ChEBI" id="CHEBI:78521"/>
        <dbReference type="ChEBI" id="CHEBI:456216"/>
    </reaction>
</comment>
<evidence type="ECO:0000256" key="1">
    <source>
        <dbReference type="ARBA" id="ARBA00022598"/>
    </source>
</evidence>
<dbReference type="GO" id="GO:0050567">
    <property type="term" value="F:glutaminyl-tRNA synthase (glutamine-hydrolyzing) activity"/>
    <property type="evidence" value="ECO:0007669"/>
    <property type="project" value="UniProtKB-UniRule"/>
</dbReference>
<reference evidence="9" key="1">
    <citation type="submission" date="2015-10" db="EMBL/GenBank/DDBJ databases">
        <authorList>
            <person name="Lehtovirta-Morley L.E."/>
            <person name="Vieille C."/>
        </authorList>
    </citation>
    <scope>NUCLEOTIDE SEQUENCE [LARGE SCALE GENOMIC DNA]</scope>
</reference>
<evidence type="ECO:0000256" key="4">
    <source>
        <dbReference type="ARBA" id="ARBA00022917"/>
    </source>
</evidence>
<evidence type="ECO:0000256" key="5">
    <source>
        <dbReference type="ARBA" id="ARBA00047913"/>
    </source>
</evidence>
<dbReference type="NCBIfam" id="NF003107">
    <property type="entry name" value="PRK04028.1"/>
    <property type="match status" value="1"/>
</dbReference>
<dbReference type="PANTHER" id="PTHR11659:SF2">
    <property type="entry name" value="GLUTAMYL-TRNA(GLN) AMIDOTRANSFERASE SUBUNIT E"/>
    <property type="match status" value="1"/>
</dbReference>
<dbReference type="InterPro" id="IPR003789">
    <property type="entry name" value="Asn/Gln_tRNA_amidoTrase-B-like"/>
</dbReference>
<keyword evidence="3 6" id="KW-0067">ATP-binding</keyword>
<dbReference type="InterPro" id="IPR042114">
    <property type="entry name" value="GatB_C_1"/>
</dbReference>
<dbReference type="GO" id="GO:0016740">
    <property type="term" value="F:transferase activity"/>
    <property type="evidence" value="ECO:0007669"/>
    <property type="project" value="UniProtKB-KW"/>
</dbReference>
<dbReference type="Pfam" id="PF02938">
    <property type="entry name" value="GAD"/>
    <property type="match status" value="1"/>
</dbReference>
<dbReference type="InterPro" id="IPR006075">
    <property type="entry name" value="Asn/Gln-tRNA_Trfase_suB/E_cat"/>
</dbReference>
<keyword evidence="4 6" id="KW-0648">Protein biosynthesis</keyword>
<protein>
    <recommendedName>
        <fullName evidence="6">Glutamyl-tRNA(Gln) amidotransferase subunit E</fullName>
        <shortName evidence="6">Glu-ADT subunit E</shortName>
        <ecNumber evidence="6">6.3.5.-</ecNumber>
    </recommendedName>
</protein>
<gene>
    <name evidence="6 8" type="primary">gatE</name>
    <name evidence="8" type="ORF">NDEV_1904</name>
</gene>
<dbReference type="SMART" id="SM00845">
    <property type="entry name" value="GatB_Yqey"/>
    <property type="match status" value="1"/>
</dbReference>
<evidence type="ECO:0000259" key="7">
    <source>
        <dbReference type="SMART" id="SM00845"/>
    </source>
</evidence>
<organism evidence="8 9">
    <name type="scientific">Nitrosotalea devaniterrae</name>
    <dbReference type="NCBI Taxonomy" id="1078905"/>
    <lineage>
        <taxon>Archaea</taxon>
        <taxon>Nitrososphaerota</taxon>
        <taxon>Nitrososphaeria</taxon>
        <taxon>Nitrosotaleales</taxon>
        <taxon>Nitrosotaleaceae</taxon>
        <taxon>Nitrosotalea</taxon>
    </lineage>
</organism>
<dbReference type="Pfam" id="PF02637">
    <property type="entry name" value="GatB_Yqey"/>
    <property type="match status" value="1"/>
</dbReference>
<sequence>MSEIQIDKIGLLVGLEIHQQLATGAKLFCRCRPIESDEYSIKFSRKLRITSSELGEFDPSAIFEKSKEKTILYSRNPESSCLVEQDDEPPHDLDHNAKETVLIMASALKSNIFNEIYVMRKLVIDGSNTSGFQRTMLVSTGGNIEVNGKKVGVQSICLEEDAAKLLQDSKDTREYSLDRLGIPLVEIALDPVSGTPQEIKDIALTLGRMLRATKRVGRGIGSIRQDVNVSIEGGGAVIEVKGVQKLDQLEKVIEYEAKRQHGLKIISEKLRTLKTEKIIVNEDVKNVIDIFKNCKSKIIQKSLAEGSSIKAMKIKGFAGMFGWEPYPGIRLGKQLGELVRFFGLGGLFHSDELPNYGIEELEIQQIIKILDVGSNDAFIIVAGNEKKLDIVIESIIKRIEDAKNGIPAETRAATITGETVFLRPRPGSSRMYPETDIPPVIVSNTEIEQAKSKIPKSWEENLLALQKQYELNQQLSAQVFDSEYLDLFETICKDKKIPPNFVASTLCGTITNLERQGMDSGLLKTSDILEAFSLVIDGKIAKESLEMIFGSIMSGKSKTISEAIRSNALNTIEDTELHKILDELVESSRKIIEEQGLRSMGPLMGLAMKTLRGKVDGQKLNQLLENKIKIKIDKK</sequence>
<dbReference type="GO" id="GO:0004812">
    <property type="term" value="F:aminoacyl-tRNA ligase activity"/>
    <property type="evidence" value="ECO:0007669"/>
    <property type="project" value="InterPro"/>
</dbReference>
<dbReference type="GO" id="GO:0070681">
    <property type="term" value="P:glutaminyl-tRNAGln biosynthesis via transamidation"/>
    <property type="evidence" value="ECO:0007669"/>
    <property type="project" value="TreeGrafter"/>
</dbReference>
<keyword evidence="2 6" id="KW-0547">Nucleotide-binding</keyword>
<dbReference type="EMBL" id="LN890280">
    <property type="protein sequence ID" value="CUR52666.1"/>
    <property type="molecule type" value="Genomic_DNA"/>
</dbReference>
<dbReference type="SUPFAM" id="SSF55261">
    <property type="entry name" value="GAD domain-like"/>
    <property type="match status" value="1"/>
</dbReference>
<dbReference type="InterPro" id="IPR018027">
    <property type="entry name" value="Asn/Gln_amidotransferase"/>
</dbReference>
<dbReference type="InterPro" id="IPR029351">
    <property type="entry name" value="GAD_dom"/>
</dbReference>
<dbReference type="InterPro" id="IPR004414">
    <property type="entry name" value="GatE"/>
</dbReference>
<accession>A0A128A5M4</accession>
<dbReference type="Gene3D" id="1.10.10.410">
    <property type="match status" value="1"/>
</dbReference>
<dbReference type="InterPro" id="IPR004115">
    <property type="entry name" value="GAD-like_sf"/>
</dbReference>
<dbReference type="SUPFAM" id="SSF55931">
    <property type="entry name" value="Glutamine synthetase/guanido kinase"/>
    <property type="match status" value="1"/>
</dbReference>
<dbReference type="InterPro" id="IPR017958">
    <property type="entry name" value="Gln-tRNA_amidoTrfase_suB_CS"/>
</dbReference>
<dbReference type="GO" id="GO:0006412">
    <property type="term" value="P:translation"/>
    <property type="evidence" value="ECO:0007669"/>
    <property type="project" value="UniProtKB-UniRule"/>
</dbReference>
<proteinExistence type="inferred from homology"/>
<keyword evidence="8" id="KW-0808">Transferase</keyword>
<evidence type="ECO:0000256" key="6">
    <source>
        <dbReference type="HAMAP-Rule" id="MF_00588"/>
    </source>
</evidence>
<feature type="domain" description="Asn/Gln amidotransferase" evidence="7">
    <location>
        <begin position="486"/>
        <end position="628"/>
    </location>
</feature>
<comment type="function">
    <text evidence="6">Allows the formation of correctly charged Gln-tRNA(Gln) through the transamidation of misacylated Glu-tRNA(Gln) in organisms which lack glutaminyl-tRNA synthetase. The reaction takes place in the presence of glutamine and ATP through an activated gamma-phospho-Glu-tRNA(Gln). The GatDE system is specific for glutamate and does not act on aspartate.</text>
</comment>
<dbReference type="InterPro" id="IPR014746">
    <property type="entry name" value="Gln_synth/guanido_kin_cat_dom"/>
</dbReference>
<evidence type="ECO:0000313" key="9">
    <source>
        <dbReference type="Proteomes" id="UP000196239"/>
    </source>
</evidence>
<dbReference type="NCBIfam" id="TIGR00134">
    <property type="entry name" value="gatE_arch"/>
    <property type="match status" value="1"/>
</dbReference>
<dbReference type="Pfam" id="PF02934">
    <property type="entry name" value="GatB_N"/>
    <property type="match status" value="1"/>
</dbReference>
<evidence type="ECO:0000256" key="3">
    <source>
        <dbReference type="ARBA" id="ARBA00022840"/>
    </source>
</evidence>
<dbReference type="KEGG" id="ndv:NDEV_1904"/>
<dbReference type="GO" id="GO:0005524">
    <property type="term" value="F:ATP binding"/>
    <property type="evidence" value="ECO:0007669"/>
    <property type="project" value="UniProtKB-KW"/>
</dbReference>
<dbReference type="PROSITE" id="PS01234">
    <property type="entry name" value="GATB"/>
    <property type="match status" value="1"/>
</dbReference>
<dbReference type="PANTHER" id="PTHR11659">
    <property type="entry name" value="GLUTAMYL-TRNA GLN AMIDOTRANSFERASE SUBUNIT B MITOCHONDRIAL AND PROKARYOTIC PET112-RELATED"/>
    <property type="match status" value="1"/>
</dbReference>
<dbReference type="Gene3D" id="1.10.150.380">
    <property type="entry name" value="GatB domain, N-terminal subdomain"/>
    <property type="match status" value="1"/>
</dbReference>
<dbReference type="SUPFAM" id="SSF89095">
    <property type="entry name" value="GatB/YqeY motif"/>
    <property type="match status" value="1"/>
</dbReference>
<dbReference type="EC" id="6.3.5.-" evidence="6"/>
<evidence type="ECO:0000313" key="8">
    <source>
        <dbReference type="EMBL" id="CUR52666.1"/>
    </source>
</evidence>
<name>A0A128A5M4_9ARCH</name>
<evidence type="ECO:0000256" key="2">
    <source>
        <dbReference type="ARBA" id="ARBA00022741"/>
    </source>
</evidence>
<keyword evidence="9" id="KW-1185">Reference proteome</keyword>
<keyword evidence="1 6" id="KW-0436">Ligase</keyword>
<dbReference type="InterPro" id="IPR023168">
    <property type="entry name" value="GatB_Yqey_C_2"/>
</dbReference>
<comment type="similarity">
    <text evidence="6">Belongs to the GatB/GatE family. GatE subfamily.</text>
</comment>
<comment type="subunit">
    <text evidence="6">Heterodimer of GatD and GatE.</text>
</comment>